<evidence type="ECO:0000313" key="5">
    <source>
        <dbReference type="EMBL" id="SHJ81553.1"/>
    </source>
</evidence>
<reference evidence="5 6" key="1">
    <citation type="submission" date="2016-11" db="EMBL/GenBank/DDBJ databases">
        <authorList>
            <person name="Jaros S."/>
            <person name="Januszkiewicz K."/>
            <person name="Wedrychowicz H."/>
        </authorList>
    </citation>
    <scope>NUCLEOTIDE SEQUENCE [LARGE SCALE GENOMIC DNA]</scope>
    <source>
        <strain evidence="5 6">DSM 15929</strain>
    </source>
</reference>
<dbReference type="InterPro" id="IPR017871">
    <property type="entry name" value="ABC_transporter-like_CS"/>
</dbReference>
<dbReference type="STRING" id="1121322.SAMN02745136_00962"/>
<evidence type="ECO:0000259" key="4">
    <source>
        <dbReference type="PROSITE" id="PS50893"/>
    </source>
</evidence>
<evidence type="ECO:0000313" key="6">
    <source>
        <dbReference type="Proteomes" id="UP000184386"/>
    </source>
</evidence>
<dbReference type="InterPro" id="IPR027417">
    <property type="entry name" value="P-loop_NTPase"/>
</dbReference>
<accession>A0A1M6ME26</accession>
<dbReference type="OrthoDB" id="9801958at2"/>
<dbReference type="Pfam" id="PF00005">
    <property type="entry name" value="ABC_tran"/>
    <property type="match status" value="1"/>
</dbReference>
<dbReference type="PANTHER" id="PTHR42788">
    <property type="entry name" value="TAURINE IMPORT ATP-BINDING PROTEIN-RELATED"/>
    <property type="match status" value="1"/>
</dbReference>
<sequence>MLVLEDASLGYQSKKNKKIVIHNLTLQIEDGECLAILGPSGCGKSTLVNALAGMLPFDSGGAFYEKDGLKEVLSPKLHRIGVIPQGSGLLPWKTVRENCLLPLKIRKEDRDREGIKELEEISKALHIEELLDRYPGSLSGGQAQRAAIARAFLRKPDLLLMDEPFSSLDAITAEEAKKLYLSLWEKYRVTVLLVTHNIEEALYLGNRIGVMSRERGSIQYLESNPYFGSVVKSNDEYDKTKDILMKHLL</sequence>
<dbReference type="Gene3D" id="3.40.50.300">
    <property type="entry name" value="P-loop containing nucleotide triphosphate hydrolases"/>
    <property type="match status" value="1"/>
</dbReference>
<dbReference type="SMART" id="SM00382">
    <property type="entry name" value="AAA"/>
    <property type="match status" value="1"/>
</dbReference>
<dbReference type="PANTHER" id="PTHR42788:SF2">
    <property type="entry name" value="ABC TRANSPORTER ATP-BINDING PROTEIN"/>
    <property type="match status" value="1"/>
</dbReference>
<keyword evidence="1" id="KW-0813">Transport</keyword>
<dbReference type="PROSITE" id="PS50893">
    <property type="entry name" value="ABC_TRANSPORTER_2"/>
    <property type="match status" value="1"/>
</dbReference>
<keyword evidence="3 5" id="KW-0067">ATP-binding</keyword>
<keyword evidence="6" id="KW-1185">Reference proteome</keyword>
<evidence type="ECO:0000256" key="3">
    <source>
        <dbReference type="ARBA" id="ARBA00022840"/>
    </source>
</evidence>
<dbReference type="AlphaFoldDB" id="A0A1M6ME26"/>
<evidence type="ECO:0000256" key="2">
    <source>
        <dbReference type="ARBA" id="ARBA00022741"/>
    </source>
</evidence>
<gene>
    <name evidence="5" type="ORF">SAMN02745136_00962</name>
</gene>
<proteinExistence type="predicted"/>
<protein>
    <submittedName>
        <fullName evidence="5">NitT/TauT family transport system ATP-binding protein</fullName>
    </submittedName>
</protein>
<dbReference type="GO" id="GO:0016887">
    <property type="term" value="F:ATP hydrolysis activity"/>
    <property type="evidence" value="ECO:0007669"/>
    <property type="project" value="InterPro"/>
</dbReference>
<dbReference type="InterPro" id="IPR003439">
    <property type="entry name" value="ABC_transporter-like_ATP-bd"/>
</dbReference>
<dbReference type="PROSITE" id="PS00211">
    <property type="entry name" value="ABC_TRANSPORTER_1"/>
    <property type="match status" value="1"/>
</dbReference>
<keyword evidence="2" id="KW-0547">Nucleotide-binding</keyword>
<dbReference type="InterPro" id="IPR050166">
    <property type="entry name" value="ABC_transporter_ATP-bind"/>
</dbReference>
<dbReference type="Proteomes" id="UP000184386">
    <property type="component" value="Unassembled WGS sequence"/>
</dbReference>
<dbReference type="EMBL" id="FRAC01000007">
    <property type="protein sequence ID" value="SHJ81553.1"/>
    <property type="molecule type" value="Genomic_DNA"/>
</dbReference>
<dbReference type="RefSeq" id="WP_073273456.1">
    <property type="nucleotide sequence ID" value="NZ_FRAC01000007.1"/>
</dbReference>
<dbReference type="SUPFAM" id="SSF52540">
    <property type="entry name" value="P-loop containing nucleoside triphosphate hydrolases"/>
    <property type="match status" value="1"/>
</dbReference>
<feature type="domain" description="ABC transporter" evidence="4">
    <location>
        <begin position="4"/>
        <end position="234"/>
    </location>
</feature>
<dbReference type="InterPro" id="IPR003593">
    <property type="entry name" value="AAA+_ATPase"/>
</dbReference>
<evidence type="ECO:0000256" key="1">
    <source>
        <dbReference type="ARBA" id="ARBA00022448"/>
    </source>
</evidence>
<organism evidence="5 6">
    <name type="scientific">Anaerocolumna jejuensis DSM 15929</name>
    <dbReference type="NCBI Taxonomy" id="1121322"/>
    <lineage>
        <taxon>Bacteria</taxon>
        <taxon>Bacillati</taxon>
        <taxon>Bacillota</taxon>
        <taxon>Clostridia</taxon>
        <taxon>Lachnospirales</taxon>
        <taxon>Lachnospiraceae</taxon>
        <taxon>Anaerocolumna</taxon>
    </lineage>
</organism>
<dbReference type="GO" id="GO:0005524">
    <property type="term" value="F:ATP binding"/>
    <property type="evidence" value="ECO:0007669"/>
    <property type="project" value="UniProtKB-KW"/>
</dbReference>
<name>A0A1M6ME26_9FIRM</name>